<feature type="compositionally biased region" description="Basic residues" evidence="5">
    <location>
        <begin position="791"/>
        <end position="801"/>
    </location>
</feature>
<dbReference type="EMBL" id="CAXAMN010013669">
    <property type="protein sequence ID" value="CAK9041489.1"/>
    <property type="molecule type" value="Genomic_DNA"/>
</dbReference>
<evidence type="ECO:0000256" key="2">
    <source>
        <dbReference type="ARBA" id="ARBA00022576"/>
    </source>
</evidence>
<proteinExistence type="predicted"/>
<feature type="compositionally biased region" description="Basic and acidic residues" evidence="5">
    <location>
        <begin position="626"/>
        <end position="665"/>
    </location>
</feature>
<keyword evidence="3" id="KW-0808">Transferase</keyword>
<dbReference type="SUPFAM" id="SSF53383">
    <property type="entry name" value="PLP-dependent transferases"/>
    <property type="match status" value="1"/>
</dbReference>
<evidence type="ECO:0000313" key="7">
    <source>
        <dbReference type="EMBL" id="CAK9041489.1"/>
    </source>
</evidence>
<organism evidence="7 8">
    <name type="scientific">Durusdinium trenchii</name>
    <dbReference type="NCBI Taxonomy" id="1381693"/>
    <lineage>
        <taxon>Eukaryota</taxon>
        <taxon>Sar</taxon>
        <taxon>Alveolata</taxon>
        <taxon>Dinophyceae</taxon>
        <taxon>Suessiales</taxon>
        <taxon>Symbiodiniaceae</taxon>
        <taxon>Durusdinium</taxon>
    </lineage>
</organism>
<accession>A0ABP0LQM3</accession>
<feature type="region of interest" description="Disordered" evidence="5">
    <location>
        <begin position="521"/>
        <end position="550"/>
    </location>
</feature>
<evidence type="ECO:0000256" key="4">
    <source>
        <dbReference type="ARBA" id="ARBA00022898"/>
    </source>
</evidence>
<keyword evidence="8" id="KW-1185">Reference proteome</keyword>
<dbReference type="Proteomes" id="UP001642484">
    <property type="component" value="Unassembled WGS sequence"/>
</dbReference>
<dbReference type="InterPro" id="IPR004839">
    <property type="entry name" value="Aminotransferase_I/II_large"/>
</dbReference>
<dbReference type="PANTHER" id="PTHR42790:SF19">
    <property type="entry name" value="KYNURENINE_ALPHA-AMINOADIPATE AMINOTRANSFERASE, MITOCHONDRIAL"/>
    <property type="match status" value="1"/>
</dbReference>
<keyword evidence="4" id="KW-0663">Pyridoxal phosphate</keyword>
<keyword evidence="2" id="KW-0032">Aminotransferase</keyword>
<dbReference type="CDD" id="cd00609">
    <property type="entry name" value="AAT_like"/>
    <property type="match status" value="1"/>
</dbReference>
<reference evidence="7 8" key="1">
    <citation type="submission" date="2024-02" db="EMBL/GenBank/DDBJ databases">
        <authorList>
            <person name="Chen Y."/>
            <person name="Shah S."/>
            <person name="Dougan E. K."/>
            <person name="Thang M."/>
            <person name="Chan C."/>
        </authorList>
    </citation>
    <scope>NUCLEOTIDE SEQUENCE [LARGE SCALE GENOMIC DNA]</scope>
</reference>
<evidence type="ECO:0000256" key="5">
    <source>
        <dbReference type="SAM" id="MobiDB-lite"/>
    </source>
</evidence>
<dbReference type="InterPro" id="IPR050859">
    <property type="entry name" value="Class-I_PLP-dep_aminotransf"/>
</dbReference>
<comment type="caution">
    <text evidence="7">The sequence shown here is derived from an EMBL/GenBank/DDBJ whole genome shotgun (WGS) entry which is preliminary data.</text>
</comment>
<evidence type="ECO:0000256" key="3">
    <source>
        <dbReference type="ARBA" id="ARBA00022679"/>
    </source>
</evidence>
<evidence type="ECO:0000313" key="8">
    <source>
        <dbReference type="Proteomes" id="UP001642484"/>
    </source>
</evidence>
<dbReference type="PANTHER" id="PTHR42790">
    <property type="entry name" value="AMINOTRANSFERASE"/>
    <property type="match status" value="1"/>
</dbReference>
<dbReference type="Gene3D" id="3.40.640.10">
    <property type="entry name" value="Type I PLP-dependent aspartate aminotransferase-like (Major domain)"/>
    <property type="match status" value="1"/>
</dbReference>
<feature type="compositionally biased region" description="Basic and acidic residues" evidence="5">
    <location>
        <begin position="736"/>
        <end position="755"/>
    </location>
</feature>
<gene>
    <name evidence="7" type="ORF">CCMP2556_LOCUS22232</name>
</gene>
<dbReference type="InterPro" id="IPR015421">
    <property type="entry name" value="PyrdxlP-dep_Trfase_major"/>
</dbReference>
<comment type="cofactor">
    <cofactor evidence="1">
        <name>pyridoxal 5'-phosphate</name>
        <dbReference type="ChEBI" id="CHEBI:597326"/>
    </cofactor>
</comment>
<feature type="compositionally biased region" description="Basic and acidic residues" evidence="5">
    <location>
        <begin position="678"/>
        <end position="710"/>
    </location>
</feature>
<feature type="domain" description="Aminotransferase class I/classII large" evidence="6">
    <location>
        <begin position="110"/>
        <end position="455"/>
    </location>
</feature>
<sequence>MSEDISALEKSLKTLATRLLEATSQGVVQAKLICREVAQDLLQLADPAGVFASRVKRQPENPFNHIVDMMANPENIILCQGVPPEDCWPLHSISFSVKEPSGLQTVEVDQAATHSAQRYPLFARPELMKILRAHTERVLKPASDWDIAVSAGSMSALDHTVAMFLNPGDTILMEEFTFLAMVDACMAAGLHMVPVKCDDDGILPSELAKVIAGAKVLYTVPVGQNPLGTRMSCERYKAIYELCAAHDVIIVEDDAYYYLQHNSHDEKADEEVSAVAGLELGPSFISIDQKGLVFRLDTVSKMLSPGFRLGWVTGPKHFIKAFEQVCYISCQMGCSMSIVCLGKLLAHWNTEGLEAQMKRVQMCLRLRCRSLLRACEAHLKGLAQWSRPQAGMFLWLRMLRPRRFTLEELLESMARHKIVPMPGGFCSPVRTGEALPYFRLSYVISPEKYDMGLQRFRQAWEDTQMLSMQVVVQVQGVLERFQMAIAQQIQQLAMQQQYHQGMQQQLLQQVLQQQQEQKALLQKPKEGVSQSQAPSHWPQVFLQPPPAKHPALEKQEPLLQLPPLLQSIPPKSERPKSGASNDQAEAKEAKEATAALSAMLGLVKPCQERTDTADSPEASRNGSLNEVKEKDVIQEGNLQEREEPQEPKKGGDAEDREDHEPKEAKQQAQASAASAASEKMRREEDLRGSEQDSKESRQEEGKELREHEGEFNGDDVESCEKVTAAPRFRRRRLHRDRPEAESDGKLVWRQREQRGVEQQQVWRPVKTMGKAGPRQSQDQELVQVPKERRTTRGKMNRRMQR</sequence>
<protein>
    <recommendedName>
        <fullName evidence="6">Aminotransferase class I/classII large domain-containing protein</fullName>
    </recommendedName>
</protein>
<dbReference type="Pfam" id="PF00155">
    <property type="entry name" value="Aminotran_1_2"/>
    <property type="match status" value="1"/>
</dbReference>
<evidence type="ECO:0000256" key="1">
    <source>
        <dbReference type="ARBA" id="ARBA00001933"/>
    </source>
</evidence>
<evidence type="ECO:0000259" key="6">
    <source>
        <dbReference type="Pfam" id="PF00155"/>
    </source>
</evidence>
<feature type="compositionally biased region" description="Low complexity" evidence="5">
    <location>
        <begin position="666"/>
        <end position="677"/>
    </location>
</feature>
<feature type="region of interest" description="Disordered" evidence="5">
    <location>
        <begin position="565"/>
        <end position="801"/>
    </location>
</feature>
<name>A0ABP0LQM3_9DINO</name>
<dbReference type="InterPro" id="IPR015424">
    <property type="entry name" value="PyrdxlP-dep_Trfase"/>
</dbReference>